<evidence type="ECO:0000256" key="4">
    <source>
        <dbReference type="SAM" id="MobiDB-lite"/>
    </source>
</evidence>
<evidence type="ECO:0000259" key="5">
    <source>
        <dbReference type="Pfam" id="PF00561"/>
    </source>
</evidence>
<dbReference type="AlphaFoldDB" id="A0A7S1XHC6"/>
<dbReference type="Pfam" id="PF00561">
    <property type="entry name" value="Abhydrolase_1"/>
    <property type="match status" value="1"/>
</dbReference>
<comment type="subcellular location">
    <subcellularLocation>
        <location evidence="1">Cytoplasm</location>
    </subcellularLocation>
</comment>
<name>A0A7S1XHC6_9RHOD</name>
<dbReference type="InterPro" id="IPR026151">
    <property type="entry name" value="Maspardin"/>
</dbReference>
<sequence>MGDLSRGEDYANFRAWTPRRIVTATPGISTLGGDPVGGGAGNDRRLLSSVSKLSSVAYSWVYFDWGPKGYAEPIICLHGIGGSADAFFYQVLHLGGIGYRVISVQLPPIWTIPDFCDAFQGFLDSLGVKRIHLYGTGLGGYLAFCYAGKRPERVASIVVTHAFLDPARNRKTIPYNEALIKWLPEFLLRRIVLSLLPQGRAELRSALAAEFVIVRTLECTRDQLASRLVLSIISSDASRKVLLSDERMTMIDTLDRGANLDEGEEDIIEQFPGIRRAYLKTGGSFPYLSQPEEVNMHLVVHLRRNAPVPLSPVQCPPPSRHKVLSPEELRRTRAILHAMHRTKGVMIAVAIPGVKHESASDNKILSFPEEITKARAVLPQCDGAVIAAAVVSEEGDVVRAMRLIASGSMVDDYGRPCVEDGIASEAERWVEEQSSRTSPERRDEAEVDEEDTDRNDLSTSLLETYVNPRRDRHRLPGSGPAPFDDQPTTMSDSMIVDFSPRATELPVESWSSCEKSEGNDEECFGSLIGGSPRGPYDLGLDVDIENEAVNLSLPRLGSRGSQRSSLSSPAAGAEKEEESFSLAQAFLNSEFSSPRSSGDLWRGFREIPLATAVESSDDYVLNAVILPPQETVRQGRDRTTISPTLRGFARLAEP</sequence>
<evidence type="ECO:0000256" key="2">
    <source>
        <dbReference type="ARBA" id="ARBA00020148"/>
    </source>
</evidence>
<feature type="domain" description="AB hydrolase-1" evidence="5">
    <location>
        <begin position="73"/>
        <end position="182"/>
    </location>
</feature>
<dbReference type="GO" id="GO:0005737">
    <property type="term" value="C:cytoplasm"/>
    <property type="evidence" value="ECO:0007669"/>
    <property type="project" value="UniProtKB-SubCell"/>
</dbReference>
<reference evidence="6" key="1">
    <citation type="submission" date="2021-01" db="EMBL/GenBank/DDBJ databases">
        <authorList>
            <person name="Corre E."/>
            <person name="Pelletier E."/>
            <person name="Niang G."/>
            <person name="Scheremetjew M."/>
            <person name="Finn R."/>
            <person name="Kale V."/>
            <person name="Holt S."/>
            <person name="Cochrane G."/>
            <person name="Meng A."/>
            <person name="Brown T."/>
            <person name="Cohen L."/>
        </authorList>
    </citation>
    <scope>NUCLEOTIDE SEQUENCE</scope>
    <source>
        <strain evidence="6">SAG 36.94</strain>
    </source>
</reference>
<organism evidence="6">
    <name type="scientific">Compsopogon caeruleus</name>
    <dbReference type="NCBI Taxonomy" id="31354"/>
    <lineage>
        <taxon>Eukaryota</taxon>
        <taxon>Rhodophyta</taxon>
        <taxon>Compsopogonophyceae</taxon>
        <taxon>Compsopogonales</taxon>
        <taxon>Compsopogonaceae</taxon>
        <taxon>Compsopogon</taxon>
    </lineage>
</organism>
<feature type="compositionally biased region" description="Basic and acidic residues" evidence="4">
    <location>
        <begin position="427"/>
        <end position="444"/>
    </location>
</feature>
<gene>
    <name evidence="6" type="ORF">CCAE0312_LOCUS9391</name>
</gene>
<keyword evidence="3" id="KW-0963">Cytoplasm</keyword>
<protein>
    <recommendedName>
        <fullName evidence="2">Maspardin</fullName>
    </recommendedName>
</protein>
<feature type="compositionally biased region" description="Low complexity" evidence="4">
    <location>
        <begin position="555"/>
        <end position="569"/>
    </location>
</feature>
<dbReference type="InterPro" id="IPR000073">
    <property type="entry name" value="AB_hydrolase_1"/>
</dbReference>
<dbReference type="InterPro" id="IPR029058">
    <property type="entry name" value="AB_hydrolase_fold"/>
</dbReference>
<dbReference type="SUPFAM" id="SSF53474">
    <property type="entry name" value="alpha/beta-Hydrolases"/>
    <property type="match status" value="1"/>
</dbReference>
<dbReference type="PANTHER" id="PTHR15913">
    <property type="entry name" value="ACID CLUSTER PROTEIN 33"/>
    <property type="match status" value="1"/>
</dbReference>
<dbReference type="Gene3D" id="3.40.50.1820">
    <property type="entry name" value="alpha/beta hydrolase"/>
    <property type="match status" value="1"/>
</dbReference>
<accession>A0A7S1XHC6</accession>
<dbReference type="EMBL" id="HBGH01016958">
    <property type="protein sequence ID" value="CAD9237293.1"/>
    <property type="molecule type" value="Transcribed_RNA"/>
</dbReference>
<dbReference type="PANTHER" id="PTHR15913:SF0">
    <property type="entry name" value="MASPARDIN"/>
    <property type="match status" value="1"/>
</dbReference>
<proteinExistence type="predicted"/>
<feature type="region of interest" description="Disordered" evidence="4">
    <location>
        <begin position="555"/>
        <end position="577"/>
    </location>
</feature>
<evidence type="ECO:0000256" key="3">
    <source>
        <dbReference type="ARBA" id="ARBA00022490"/>
    </source>
</evidence>
<evidence type="ECO:0000256" key="1">
    <source>
        <dbReference type="ARBA" id="ARBA00004496"/>
    </source>
</evidence>
<feature type="region of interest" description="Disordered" evidence="4">
    <location>
        <begin position="427"/>
        <end position="490"/>
    </location>
</feature>
<evidence type="ECO:0000313" key="6">
    <source>
        <dbReference type="EMBL" id="CAD9237293.1"/>
    </source>
</evidence>